<dbReference type="PANTHER" id="PTHR17985">
    <property type="entry name" value="SER/THR-RICH PROTEIN T10 IN DGCR REGION"/>
    <property type="match status" value="1"/>
</dbReference>
<gene>
    <name evidence="1" type="ordered locus">AALP_Aa1g225000</name>
</gene>
<dbReference type="PANTHER" id="PTHR17985:SF8">
    <property type="entry name" value="TRANSPORT AND GOLGI ORGANIZATION PROTEIN 2 HOMOLOG"/>
    <property type="match status" value="1"/>
</dbReference>
<dbReference type="AlphaFoldDB" id="A0A087HPX7"/>
<dbReference type="Gramene" id="KFK44179">
    <property type="protein sequence ID" value="KFK44179"/>
    <property type="gene ID" value="AALP_AA1G225000"/>
</dbReference>
<dbReference type="EMBL" id="CM002869">
    <property type="protein sequence ID" value="KFK44179.1"/>
    <property type="molecule type" value="Genomic_DNA"/>
</dbReference>
<dbReference type="InterPro" id="IPR008551">
    <property type="entry name" value="TANGO2"/>
</dbReference>
<evidence type="ECO:0000313" key="2">
    <source>
        <dbReference type="Proteomes" id="UP000029120"/>
    </source>
</evidence>
<name>A0A087HPX7_ARAAL</name>
<dbReference type="Proteomes" id="UP000029120">
    <property type="component" value="Chromosome 1"/>
</dbReference>
<keyword evidence="2" id="KW-1185">Reference proteome</keyword>
<protein>
    <recommendedName>
        <fullName evidence="3">NRDE family protein</fullName>
    </recommendedName>
</protein>
<reference evidence="2" key="1">
    <citation type="journal article" date="2015" name="Nat. Plants">
        <title>Genome expansion of Arabis alpina linked with retrotransposition and reduced symmetric DNA methylation.</title>
        <authorList>
            <person name="Willing E.M."/>
            <person name="Rawat V."/>
            <person name="Mandakova T."/>
            <person name="Maumus F."/>
            <person name="James G.V."/>
            <person name="Nordstroem K.J."/>
            <person name="Becker C."/>
            <person name="Warthmann N."/>
            <person name="Chica C."/>
            <person name="Szarzynska B."/>
            <person name="Zytnicki M."/>
            <person name="Albani M.C."/>
            <person name="Kiefer C."/>
            <person name="Bergonzi S."/>
            <person name="Castaings L."/>
            <person name="Mateos J.L."/>
            <person name="Berns M.C."/>
            <person name="Bujdoso N."/>
            <person name="Piofczyk T."/>
            <person name="de Lorenzo L."/>
            <person name="Barrero-Sicilia C."/>
            <person name="Mateos I."/>
            <person name="Piednoel M."/>
            <person name="Hagmann J."/>
            <person name="Chen-Min-Tao R."/>
            <person name="Iglesias-Fernandez R."/>
            <person name="Schuster S.C."/>
            <person name="Alonso-Blanco C."/>
            <person name="Roudier F."/>
            <person name="Carbonero P."/>
            <person name="Paz-Ares J."/>
            <person name="Davis S.J."/>
            <person name="Pecinka A."/>
            <person name="Quesneville H."/>
            <person name="Colot V."/>
            <person name="Lysak M.A."/>
            <person name="Weigel D."/>
            <person name="Coupland G."/>
            <person name="Schneeberger K."/>
        </authorList>
    </citation>
    <scope>NUCLEOTIDE SEQUENCE [LARGE SCALE GENOMIC DNA]</scope>
    <source>
        <strain evidence="2">cv. Pajares</strain>
    </source>
</reference>
<evidence type="ECO:0000313" key="1">
    <source>
        <dbReference type="EMBL" id="KFK44179.1"/>
    </source>
</evidence>
<organism evidence="1 2">
    <name type="scientific">Arabis alpina</name>
    <name type="common">Alpine rock-cress</name>
    <dbReference type="NCBI Taxonomy" id="50452"/>
    <lineage>
        <taxon>Eukaryota</taxon>
        <taxon>Viridiplantae</taxon>
        <taxon>Streptophyta</taxon>
        <taxon>Embryophyta</taxon>
        <taxon>Tracheophyta</taxon>
        <taxon>Spermatophyta</taxon>
        <taxon>Magnoliopsida</taxon>
        <taxon>eudicotyledons</taxon>
        <taxon>Gunneridae</taxon>
        <taxon>Pentapetalae</taxon>
        <taxon>rosids</taxon>
        <taxon>malvids</taxon>
        <taxon>Brassicales</taxon>
        <taxon>Brassicaceae</taxon>
        <taxon>Arabideae</taxon>
        <taxon>Arabis</taxon>
    </lineage>
</organism>
<sequence>MSAAVFELGDDFNLTVMHKRSNWNWQASDLRAAWGENNRILAGRYELEEDGGTWLGVSRDGRVAFLVNDINQASPCDLLPTLFLRIADVGVGVHTLSIEGLDSAIPMYADLAHTFTDAINGDQALMDIAMAVMTDMNGPNPHFQEMMNAPDEPQHGTTSTTALKINATGQVLFYERYLENGQWRERDFVFGIE</sequence>
<accession>A0A087HPX7</accession>
<proteinExistence type="predicted"/>
<evidence type="ECO:0008006" key="3">
    <source>
        <dbReference type="Google" id="ProtNLM"/>
    </source>
</evidence>
<dbReference type="Pfam" id="PF05742">
    <property type="entry name" value="TANGO2"/>
    <property type="match status" value="1"/>
</dbReference>